<name>A0A7L4ZNP3_9FLAO</name>
<proteinExistence type="predicted"/>
<keyword evidence="2" id="KW-1185">Reference proteome</keyword>
<protein>
    <submittedName>
        <fullName evidence="1">Uncharacterized protein</fullName>
    </submittedName>
</protein>
<gene>
    <name evidence="1" type="ORF">IMCC3317_31990</name>
</gene>
<dbReference type="KEGG" id="kan:IMCC3317_31990"/>
<accession>A0A7L4ZNP3</accession>
<dbReference type="Proteomes" id="UP000464657">
    <property type="component" value="Chromosome"/>
</dbReference>
<dbReference type="EMBL" id="CP019288">
    <property type="protein sequence ID" value="QHI37816.1"/>
    <property type="molecule type" value="Genomic_DNA"/>
</dbReference>
<dbReference type="AlphaFoldDB" id="A0A7L4ZNP3"/>
<sequence length="38" mass="4610">METETEIEIEFENVTSSAVEMLFCEFCNIEYRIRNIEF</sequence>
<organism evidence="1 2">
    <name type="scientific">Kordia antarctica</name>
    <dbReference type="NCBI Taxonomy" id="1218801"/>
    <lineage>
        <taxon>Bacteria</taxon>
        <taxon>Pseudomonadati</taxon>
        <taxon>Bacteroidota</taxon>
        <taxon>Flavobacteriia</taxon>
        <taxon>Flavobacteriales</taxon>
        <taxon>Flavobacteriaceae</taxon>
        <taxon>Kordia</taxon>
    </lineage>
</organism>
<evidence type="ECO:0000313" key="2">
    <source>
        <dbReference type="Proteomes" id="UP000464657"/>
    </source>
</evidence>
<evidence type="ECO:0000313" key="1">
    <source>
        <dbReference type="EMBL" id="QHI37816.1"/>
    </source>
</evidence>
<reference evidence="1 2" key="1">
    <citation type="journal article" date="2013" name="Int. J. Syst. Evol. Microbiol.">
        <title>Kordia antarctica sp. nov., isolated from Antarctic seawater.</title>
        <authorList>
            <person name="Baek K."/>
            <person name="Choi A."/>
            <person name="Kang I."/>
            <person name="Lee K."/>
            <person name="Cho J.C."/>
        </authorList>
    </citation>
    <scope>NUCLEOTIDE SEQUENCE [LARGE SCALE GENOMIC DNA]</scope>
    <source>
        <strain evidence="1 2">IMCC3317</strain>
    </source>
</reference>